<organism evidence="1">
    <name type="scientific">marine sediment metagenome</name>
    <dbReference type="NCBI Taxonomy" id="412755"/>
    <lineage>
        <taxon>unclassified sequences</taxon>
        <taxon>metagenomes</taxon>
        <taxon>ecological metagenomes</taxon>
    </lineage>
</organism>
<dbReference type="Pfam" id="PF13646">
    <property type="entry name" value="HEAT_2"/>
    <property type="match status" value="3"/>
</dbReference>
<dbReference type="SMART" id="SM00567">
    <property type="entry name" value="EZ_HEAT"/>
    <property type="match status" value="10"/>
</dbReference>
<sequence>MMSAPLEKLLRDARIDLVLLRIEKDPTIINEVIKNLDSDIRSIKFNSISVLGELGQKSVDAISKIMSCLEDDDWSICREATRSLGKIGDSAKEAVPHISKLLEDQEESIRREAAIALGKIRRSTPESISSLIKALNDDSEIVRTEVAKSLGEIGPDAYEAIPHLMNGLKDISWTFRKASTQSITLIGKESTKAIPSLIKAIDDEDWRVRSRVVNALVEAGEPAVPRLIEILKHKNEIARKEALDCLGEMKIADPNIIEIISLSLNARSKLVSGKAADALRSIGKPAIPALLKAYENVKTKVKITIISSLGGIGKEAKEAIPTIINLLKTPEQERQSKRDHKRKIKRDAAEAITSDLVMGLLNLTNNMIRAISYIFRSKINKTHIRIEAARVLGEIGIDSEDSLNALELALNDPISKVRREAALSIGKLGSLAKNGIPSLLKALKDTNPDVRWRSSEALGVIGVKTDDVISSLDTLIHDKCDYVCESAINALDILSEE</sequence>
<dbReference type="Gene3D" id="1.25.10.10">
    <property type="entry name" value="Leucine-rich Repeat Variant"/>
    <property type="match status" value="3"/>
</dbReference>
<dbReference type="SUPFAM" id="SSF48371">
    <property type="entry name" value="ARM repeat"/>
    <property type="match status" value="1"/>
</dbReference>
<dbReference type="InterPro" id="IPR016024">
    <property type="entry name" value="ARM-type_fold"/>
</dbReference>
<name>A0A0F9P6L8_9ZZZZ</name>
<protein>
    <recommendedName>
        <fullName evidence="2">TOG domain-containing protein</fullName>
    </recommendedName>
</protein>
<evidence type="ECO:0008006" key="2">
    <source>
        <dbReference type="Google" id="ProtNLM"/>
    </source>
</evidence>
<dbReference type="GO" id="GO:0016491">
    <property type="term" value="F:oxidoreductase activity"/>
    <property type="evidence" value="ECO:0007669"/>
    <property type="project" value="TreeGrafter"/>
</dbReference>
<dbReference type="PANTHER" id="PTHR12697:SF5">
    <property type="entry name" value="DEOXYHYPUSINE HYDROXYLASE"/>
    <property type="match status" value="1"/>
</dbReference>
<dbReference type="AlphaFoldDB" id="A0A0F9P6L8"/>
<proteinExistence type="predicted"/>
<dbReference type="InterPro" id="IPR011989">
    <property type="entry name" value="ARM-like"/>
</dbReference>
<dbReference type="EMBL" id="LAZR01002779">
    <property type="protein sequence ID" value="KKN25724.1"/>
    <property type="molecule type" value="Genomic_DNA"/>
</dbReference>
<evidence type="ECO:0000313" key="1">
    <source>
        <dbReference type="EMBL" id="KKN25724.1"/>
    </source>
</evidence>
<reference evidence="1" key="1">
    <citation type="journal article" date="2015" name="Nature">
        <title>Complex archaea that bridge the gap between prokaryotes and eukaryotes.</title>
        <authorList>
            <person name="Spang A."/>
            <person name="Saw J.H."/>
            <person name="Jorgensen S.L."/>
            <person name="Zaremba-Niedzwiedzka K."/>
            <person name="Martijn J."/>
            <person name="Lind A.E."/>
            <person name="van Eijk R."/>
            <person name="Schleper C."/>
            <person name="Guy L."/>
            <person name="Ettema T.J."/>
        </authorList>
    </citation>
    <scope>NUCLEOTIDE SEQUENCE</scope>
</reference>
<accession>A0A0F9P6L8</accession>
<gene>
    <name evidence="1" type="ORF">LCGC14_0881810</name>
</gene>
<dbReference type="InterPro" id="IPR004155">
    <property type="entry name" value="PBS_lyase_HEAT"/>
</dbReference>
<dbReference type="PANTHER" id="PTHR12697">
    <property type="entry name" value="PBS LYASE HEAT-LIKE PROTEIN"/>
    <property type="match status" value="1"/>
</dbReference>
<comment type="caution">
    <text evidence="1">The sequence shown here is derived from an EMBL/GenBank/DDBJ whole genome shotgun (WGS) entry which is preliminary data.</text>
</comment>